<name>A0A0A8Z1S4_ARUDO</name>
<dbReference type="EMBL" id="GBRH01264531">
    <property type="protein sequence ID" value="JAD33364.1"/>
    <property type="molecule type" value="Transcribed_RNA"/>
</dbReference>
<evidence type="ECO:0000313" key="1">
    <source>
        <dbReference type="EMBL" id="JAD33364.1"/>
    </source>
</evidence>
<organism evidence="1">
    <name type="scientific">Arundo donax</name>
    <name type="common">Giant reed</name>
    <name type="synonym">Donax arundinaceus</name>
    <dbReference type="NCBI Taxonomy" id="35708"/>
    <lineage>
        <taxon>Eukaryota</taxon>
        <taxon>Viridiplantae</taxon>
        <taxon>Streptophyta</taxon>
        <taxon>Embryophyta</taxon>
        <taxon>Tracheophyta</taxon>
        <taxon>Spermatophyta</taxon>
        <taxon>Magnoliopsida</taxon>
        <taxon>Liliopsida</taxon>
        <taxon>Poales</taxon>
        <taxon>Poaceae</taxon>
        <taxon>PACMAD clade</taxon>
        <taxon>Arundinoideae</taxon>
        <taxon>Arundineae</taxon>
        <taxon>Arundo</taxon>
    </lineage>
</organism>
<protein>
    <submittedName>
        <fullName evidence="1">Uncharacterized protein</fullName>
    </submittedName>
</protein>
<accession>A0A0A8Z1S4</accession>
<reference evidence="1" key="2">
    <citation type="journal article" date="2015" name="Data Brief">
        <title>Shoot transcriptome of the giant reed, Arundo donax.</title>
        <authorList>
            <person name="Barrero R.A."/>
            <person name="Guerrero F.D."/>
            <person name="Moolhuijzen P."/>
            <person name="Goolsby J.A."/>
            <person name="Tidwell J."/>
            <person name="Bellgard S.E."/>
            <person name="Bellgard M.I."/>
        </authorList>
    </citation>
    <scope>NUCLEOTIDE SEQUENCE</scope>
    <source>
        <tissue evidence="1">Shoot tissue taken approximately 20 cm above the soil surface</tissue>
    </source>
</reference>
<sequence>MPMICHDQSYSVFINHTNPVN</sequence>
<reference evidence="1" key="1">
    <citation type="submission" date="2014-09" db="EMBL/GenBank/DDBJ databases">
        <authorList>
            <person name="Magalhaes I.L.F."/>
            <person name="Oliveira U."/>
            <person name="Santos F.R."/>
            <person name="Vidigal T.H.D.A."/>
            <person name="Brescovit A.D."/>
            <person name="Santos A.J."/>
        </authorList>
    </citation>
    <scope>NUCLEOTIDE SEQUENCE</scope>
    <source>
        <tissue evidence="1">Shoot tissue taken approximately 20 cm above the soil surface</tissue>
    </source>
</reference>
<dbReference type="AlphaFoldDB" id="A0A0A8Z1S4"/>
<proteinExistence type="predicted"/>